<feature type="transmembrane region" description="Helical" evidence="2">
    <location>
        <begin position="354"/>
        <end position="377"/>
    </location>
</feature>
<sequence length="378" mass="45724">MSHKPQYQCQEGSISTKRQIPNDEDEKQPQKKPQNNDNVQKKNMFLFYFLLLIQAIIILVSYYVQMDEWFFDKTLGAESNSAQFQEYCQNTEYCQKKIDQGKQRNEIYQIWNYWPNQFHLLSLIAYPLFLIFQQSIRSIIFLRKIAFLFTIILYPCLFLFTQIILIYIRNYFEYYLEYIQLVFWIYLANIVFFMINNSISTIQNKQNEKITYLTFLAFIINVIYNKMSQTSNNWTFYILATVYILTYFIHIDSNLFKDNKYIKENKMLIRIILDKLLQPFQVEDVYQNLLRQHIVLNKNYTVFYVLIAILVYFLLQICQLQYIFIIIISIIFIFVLWDTSLVSTSVKFNIKDQWVTTNLFILDFLLPIRNIVILLLLD</sequence>
<dbReference type="EMBL" id="CAJJDM010000066">
    <property type="protein sequence ID" value="CAD8080840.1"/>
    <property type="molecule type" value="Genomic_DNA"/>
</dbReference>
<feature type="transmembrane region" description="Helical" evidence="2">
    <location>
        <begin position="145"/>
        <end position="168"/>
    </location>
</feature>
<feature type="transmembrane region" description="Helical" evidence="2">
    <location>
        <begin position="300"/>
        <end position="317"/>
    </location>
</feature>
<feature type="compositionally biased region" description="Polar residues" evidence="1">
    <location>
        <begin position="1"/>
        <end position="19"/>
    </location>
</feature>
<feature type="transmembrane region" description="Helical" evidence="2">
    <location>
        <begin position="236"/>
        <end position="256"/>
    </location>
</feature>
<name>A0A8S1MKI2_PARPR</name>
<evidence type="ECO:0000313" key="4">
    <source>
        <dbReference type="Proteomes" id="UP000688137"/>
    </source>
</evidence>
<keyword evidence="2" id="KW-0472">Membrane</keyword>
<accession>A0A8S1MKI2</accession>
<organism evidence="3 4">
    <name type="scientific">Paramecium primaurelia</name>
    <dbReference type="NCBI Taxonomy" id="5886"/>
    <lineage>
        <taxon>Eukaryota</taxon>
        <taxon>Sar</taxon>
        <taxon>Alveolata</taxon>
        <taxon>Ciliophora</taxon>
        <taxon>Intramacronucleata</taxon>
        <taxon>Oligohymenophorea</taxon>
        <taxon>Peniculida</taxon>
        <taxon>Parameciidae</taxon>
        <taxon>Paramecium</taxon>
    </lineage>
</organism>
<comment type="caution">
    <text evidence="3">The sequence shown here is derived from an EMBL/GenBank/DDBJ whole genome shotgun (WGS) entry which is preliminary data.</text>
</comment>
<keyword evidence="2" id="KW-1133">Transmembrane helix</keyword>
<proteinExistence type="predicted"/>
<keyword evidence="4" id="KW-1185">Reference proteome</keyword>
<dbReference type="OMA" id="FWIYLAN"/>
<feature type="transmembrane region" description="Helical" evidence="2">
    <location>
        <begin position="113"/>
        <end position="133"/>
    </location>
</feature>
<gene>
    <name evidence="3" type="ORF">PPRIM_AZ9-3.1.T0640191</name>
</gene>
<dbReference type="Proteomes" id="UP000688137">
    <property type="component" value="Unassembled WGS sequence"/>
</dbReference>
<keyword evidence="2" id="KW-0812">Transmembrane</keyword>
<feature type="transmembrane region" description="Helical" evidence="2">
    <location>
        <begin position="323"/>
        <end position="342"/>
    </location>
</feature>
<reference evidence="3" key="1">
    <citation type="submission" date="2021-01" db="EMBL/GenBank/DDBJ databases">
        <authorList>
            <consortium name="Genoscope - CEA"/>
            <person name="William W."/>
        </authorList>
    </citation>
    <scope>NUCLEOTIDE SEQUENCE</scope>
</reference>
<feature type="transmembrane region" description="Helical" evidence="2">
    <location>
        <begin position="45"/>
        <end position="64"/>
    </location>
</feature>
<evidence type="ECO:0000256" key="1">
    <source>
        <dbReference type="SAM" id="MobiDB-lite"/>
    </source>
</evidence>
<protein>
    <recommendedName>
        <fullName evidence="5">Transmembrane protein</fullName>
    </recommendedName>
</protein>
<feature type="region of interest" description="Disordered" evidence="1">
    <location>
        <begin position="1"/>
        <end position="37"/>
    </location>
</feature>
<evidence type="ECO:0008006" key="5">
    <source>
        <dbReference type="Google" id="ProtNLM"/>
    </source>
</evidence>
<dbReference type="AlphaFoldDB" id="A0A8S1MKI2"/>
<evidence type="ECO:0000313" key="3">
    <source>
        <dbReference type="EMBL" id="CAD8080840.1"/>
    </source>
</evidence>
<feature type="transmembrane region" description="Helical" evidence="2">
    <location>
        <begin position="174"/>
        <end position="195"/>
    </location>
</feature>
<evidence type="ECO:0000256" key="2">
    <source>
        <dbReference type="SAM" id="Phobius"/>
    </source>
</evidence>